<comment type="similarity">
    <text evidence="2">Belongs to the cytochrome P450 family.</text>
</comment>
<dbReference type="Proteomes" id="UP001480595">
    <property type="component" value="Unassembled WGS sequence"/>
</dbReference>
<evidence type="ECO:0000313" key="7">
    <source>
        <dbReference type="Proteomes" id="UP001480595"/>
    </source>
</evidence>
<dbReference type="PANTHER" id="PTHR24305">
    <property type="entry name" value="CYTOCHROME P450"/>
    <property type="match status" value="1"/>
</dbReference>
<keyword evidence="3" id="KW-0349">Heme</keyword>
<keyword evidence="5" id="KW-0408">Iron</keyword>
<proteinExistence type="inferred from homology"/>
<evidence type="ECO:0000256" key="5">
    <source>
        <dbReference type="ARBA" id="ARBA00023004"/>
    </source>
</evidence>
<organism evidence="6 7">
    <name type="scientific">Apiospora phragmitis</name>
    <dbReference type="NCBI Taxonomy" id="2905665"/>
    <lineage>
        <taxon>Eukaryota</taxon>
        <taxon>Fungi</taxon>
        <taxon>Dikarya</taxon>
        <taxon>Ascomycota</taxon>
        <taxon>Pezizomycotina</taxon>
        <taxon>Sordariomycetes</taxon>
        <taxon>Xylariomycetidae</taxon>
        <taxon>Amphisphaeriales</taxon>
        <taxon>Apiosporaceae</taxon>
        <taxon>Apiospora</taxon>
    </lineage>
</organism>
<dbReference type="GeneID" id="92092642"/>
<protein>
    <submittedName>
        <fullName evidence="6">P450 monooxygenase</fullName>
    </submittedName>
</protein>
<keyword evidence="6" id="KW-0503">Monooxygenase</keyword>
<gene>
    <name evidence="6" type="ORF">PG994_008170</name>
</gene>
<dbReference type="GO" id="GO:0004497">
    <property type="term" value="F:monooxygenase activity"/>
    <property type="evidence" value="ECO:0007669"/>
    <property type="project" value="UniProtKB-KW"/>
</dbReference>
<dbReference type="Gene3D" id="1.10.630.10">
    <property type="entry name" value="Cytochrome P450"/>
    <property type="match status" value="1"/>
</dbReference>
<comment type="cofactor">
    <cofactor evidence="1">
        <name>heme</name>
        <dbReference type="ChEBI" id="CHEBI:30413"/>
    </cofactor>
</comment>
<sequence>MMTPEWAELRMPSTSQLAAGAILLIVIPSASLQASRAHRPQAYWVAAAIYNKFVSPLRKIPGPWLNAVSWLPWYKYWFSGYMHREVRRLHERYGPVVRIGPSEVSFIDKAAWKDIYSLKRCRQIERDPTSFPSLTPHGARFDLLTYSPADHAKYRKILNPCFAEKATKEYEGTVRANVDKLIAQLSAADGGQG</sequence>
<dbReference type="InterPro" id="IPR036396">
    <property type="entry name" value="Cyt_P450_sf"/>
</dbReference>
<dbReference type="PANTHER" id="PTHR24305:SF210">
    <property type="entry name" value="CYTOCHROME P450 MONOOXYGENASE ASQL-RELATED"/>
    <property type="match status" value="1"/>
</dbReference>
<keyword evidence="6" id="KW-0560">Oxidoreductase</keyword>
<evidence type="ECO:0000313" key="6">
    <source>
        <dbReference type="EMBL" id="KAK8061804.1"/>
    </source>
</evidence>
<keyword evidence="7" id="KW-1185">Reference proteome</keyword>
<dbReference type="SUPFAM" id="SSF48264">
    <property type="entry name" value="Cytochrome P450"/>
    <property type="match status" value="1"/>
</dbReference>
<evidence type="ECO:0000256" key="4">
    <source>
        <dbReference type="ARBA" id="ARBA00022723"/>
    </source>
</evidence>
<name>A0ABR1UVE0_9PEZI</name>
<reference evidence="6 7" key="1">
    <citation type="submission" date="2023-01" db="EMBL/GenBank/DDBJ databases">
        <title>Analysis of 21 Apiospora genomes using comparative genomics revels a genus with tremendous synthesis potential of carbohydrate active enzymes and secondary metabolites.</title>
        <authorList>
            <person name="Sorensen T."/>
        </authorList>
    </citation>
    <scope>NUCLEOTIDE SEQUENCE [LARGE SCALE GENOMIC DNA]</scope>
    <source>
        <strain evidence="6 7">CBS 135458</strain>
    </source>
</reference>
<evidence type="ECO:0000256" key="3">
    <source>
        <dbReference type="ARBA" id="ARBA00022617"/>
    </source>
</evidence>
<dbReference type="InterPro" id="IPR050121">
    <property type="entry name" value="Cytochrome_P450_monoxygenase"/>
</dbReference>
<evidence type="ECO:0000256" key="2">
    <source>
        <dbReference type="ARBA" id="ARBA00010617"/>
    </source>
</evidence>
<dbReference type="EMBL" id="JAQQWL010000008">
    <property type="protein sequence ID" value="KAK8061804.1"/>
    <property type="molecule type" value="Genomic_DNA"/>
</dbReference>
<comment type="caution">
    <text evidence="6">The sequence shown here is derived from an EMBL/GenBank/DDBJ whole genome shotgun (WGS) entry which is preliminary data.</text>
</comment>
<keyword evidence="4" id="KW-0479">Metal-binding</keyword>
<evidence type="ECO:0000256" key="1">
    <source>
        <dbReference type="ARBA" id="ARBA00001971"/>
    </source>
</evidence>
<accession>A0ABR1UVE0</accession>
<dbReference type="RefSeq" id="XP_066715066.1">
    <property type="nucleotide sequence ID" value="XM_066859579.1"/>
</dbReference>